<proteinExistence type="predicted"/>
<accession>A0ABQ2C7A8</accession>
<comment type="caution">
    <text evidence="1">The sequence shown here is derived from an EMBL/GenBank/DDBJ whole genome shotgun (WGS) entry which is preliminary data.</text>
</comment>
<protein>
    <submittedName>
        <fullName evidence="1">Uncharacterized protein</fullName>
    </submittedName>
</protein>
<evidence type="ECO:0000313" key="2">
    <source>
        <dbReference type="Proteomes" id="UP000603295"/>
    </source>
</evidence>
<dbReference type="EMBL" id="BMDS01000011">
    <property type="protein sequence ID" value="GGI64182.1"/>
    <property type="molecule type" value="Genomic_DNA"/>
</dbReference>
<sequence>MGCKIFVSYKYADNSVKNLPGYSKGIVRDYVSYLQENRFSGDDLNKVESDNEDLSDFKTDTIRSKLKEKYGIHRLQLF</sequence>
<reference evidence="2" key="1">
    <citation type="journal article" date="2019" name="Int. J. Syst. Evol. Microbiol.">
        <title>The Global Catalogue of Microorganisms (GCM) 10K type strain sequencing project: providing services to taxonomists for standard genome sequencing and annotation.</title>
        <authorList>
            <consortium name="The Broad Institute Genomics Platform"/>
            <consortium name="The Broad Institute Genome Sequencing Center for Infectious Disease"/>
            <person name="Wu L."/>
            <person name="Ma J."/>
        </authorList>
    </citation>
    <scope>NUCLEOTIDE SEQUENCE [LARGE SCALE GENOMIC DNA]</scope>
    <source>
        <strain evidence="2">CCM 8609</strain>
    </source>
</reference>
<keyword evidence="2" id="KW-1185">Reference proteome</keyword>
<evidence type="ECO:0000313" key="1">
    <source>
        <dbReference type="EMBL" id="GGI64182.1"/>
    </source>
</evidence>
<organism evidence="1 2">
    <name type="scientific">Limosilactobacillus caviae</name>
    <dbReference type="NCBI Taxonomy" id="1769424"/>
    <lineage>
        <taxon>Bacteria</taxon>
        <taxon>Bacillati</taxon>
        <taxon>Bacillota</taxon>
        <taxon>Bacilli</taxon>
        <taxon>Lactobacillales</taxon>
        <taxon>Lactobacillaceae</taxon>
        <taxon>Limosilactobacillus</taxon>
    </lineage>
</organism>
<dbReference type="Proteomes" id="UP000603295">
    <property type="component" value="Unassembled WGS sequence"/>
</dbReference>
<gene>
    <name evidence="1" type="ORF">GCM10011459_20160</name>
</gene>
<dbReference type="RefSeq" id="WP_225431354.1">
    <property type="nucleotide sequence ID" value="NZ_BMDS01000011.1"/>
</dbReference>
<name>A0ABQ2C7A8_9LACO</name>